<name>A0A7V5NZF5_9BACT</name>
<sequence length="218" mass="24499">MPSKAVLKILNGENAGQEFVFDFNPTEYTVETGNRFQVINFPELSAPLLQFVTGEGETLSFELLLDDTLALGTKERPPLLKRLALLEKALAVDPELHAPPLVSFSWGQEILPQAVVEKLSKRFVLFNDEGLPVRVRLSLTLKRYLTPEQQKEAEDRHSADVSKLRLLREGENIFLLAAKEYGTVAAWRLIARENHLRNPLEVPVGTLLKLPPWRGPGV</sequence>
<reference evidence="2" key="1">
    <citation type="journal article" date="2020" name="mSystems">
        <title>Genome- and Community-Level Interaction Insights into Carbon Utilization and Element Cycling Functions of Hydrothermarchaeota in Hydrothermal Sediment.</title>
        <authorList>
            <person name="Zhou Z."/>
            <person name="Liu Y."/>
            <person name="Xu W."/>
            <person name="Pan J."/>
            <person name="Luo Z.H."/>
            <person name="Li M."/>
        </authorList>
    </citation>
    <scope>NUCLEOTIDE SEQUENCE [LARGE SCALE GENOMIC DNA]</scope>
    <source>
        <strain evidence="2">HyVt-533</strain>
    </source>
</reference>
<evidence type="ECO:0000313" key="2">
    <source>
        <dbReference type="EMBL" id="HHI97030.1"/>
    </source>
</evidence>
<proteinExistence type="predicted"/>
<organism evidence="2">
    <name type="scientific">Thermodesulfatator atlanticus</name>
    <dbReference type="NCBI Taxonomy" id="501497"/>
    <lineage>
        <taxon>Bacteria</taxon>
        <taxon>Pseudomonadati</taxon>
        <taxon>Thermodesulfobacteriota</taxon>
        <taxon>Thermodesulfobacteria</taxon>
        <taxon>Thermodesulfobacteriales</taxon>
        <taxon>Thermodesulfatatoraceae</taxon>
        <taxon>Thermodesulfatator</taxon>
    </lineage>
</organism>
<dbReference type="Proteomes" id="UP000886101">
    <property type="component" value="Unassembled WGS sequence"/>
</dbReference>
<dbReference type="Pfam" id="PF19266">
    <property type="entry name" value="CIS_tube"/>
    <property type="match status" value="1"/>
</dbReference>
<evidence type="ECO:0000259" key="1">
    <source>
        <dbReference type="Pfam" id="PF19266"/>
    </source>
</evidence>
<comment type="caution">
    <text evidence="2">The sequence shown here is derived from an EMBL/GenBank/DDBJ whole genome shotgun (WGS) entry which is preliminary data.</text>
</comment>
<gene>
    <name evidence="2" type="ORF">ENJ96_04185</name>
</gene>
<dbReference type="AlphaFoldDB" id="A0A7V5NZF5"/>
<feature type="domain" description="Contractile injection system tube protein N-terminal" evidence="1">
    <location>
        <begin position="13"/>
        <end position="151"/>
    </location>
</feature>
<protein>
    <submittedName>
        <fullName evidence="2">LysM peptidoglycan-binding domain-containing protein</fullName>
    </submittedName>
</protein>
<dbReference type="InterPro" id="IPR045361">
    <property type="entry name" value="CIS_tube_prot_N"/>
</dbReference>
<dbReference type="EMBL" id="DROK01000126">
    <property type="protein sequence ID" value="HHI97030.1"/>
    <property type="molecule type" value="Genomic_DNA"/>
</dbReference>
<accession>A0A7V5NZF5</accession>